<comment type="caution">
    <text evidence="5">The sequence shown here is derived from an EMBL/GenBank/DDBJ whole genome shotgun (WGS) entry which is preliminary data.</text>
</comment>
<dbReference type="GO" id="GO:0006529">
    <property type="term" value="P:asparagine biosynthetic process"/>
    <property type="evidence" value="ECO:0007669"/>
    <property type="project" value="UniProtKB-KW"/>
</dbReference>
<feature type="non-terminal residue" evidence="5">
    <location>
        <position position="73"/>
    </location>
</feature>
<keyword evidence="3" id="KW-0028">Amino-acid biosynthesis</keyword>
<dbReference type="EC" id="6.3.5.4" evidence="2"/>
<keyword evidence="3" id="KW-0061">Asparagine biosynthesis</keyword>
<dbReference type="AlphaFoldDB" id="A0A268QW67"/>
<evidence type="ECO:0000256" key="4">
    <source>
        <dbReference type="ARBA" id="ARBA00048741"/>
    </source>
</evidence>
<dbReference type="SUPFAM" id="SSF52402">
    <property type="entry name" value="Adenine nucleotide alpha hydrolases-like"/>
    <property type="match status" value="1"/>
</dbReference>
<comment type="catalytic activity">
    <reaction evidence="4">
        <text>L-aspartate + L-glutamine + ATP + H2O = L-asparagine + L-glutamate + AMP + diphosphate + H(+)</text>
        <dbReference type="Rhea" id="RHEA:12228"/>
        <dbReference type="ChEBI" id="CHEBI:15377"/>
        <dbReference type="ChEBI" id="CHEBI:15378"/>
        <dbReference type="ChEBI" id="CHEBI:29985"/>
        <dbReference type="ChEBI" id="CHEBI:29991"/>
        <dbReference type="ChEBI" id="CHEBI:30616"/>
        <dbReference type="ChEBI" id="CHEBI:33019"/>
        <dbReference type="ChEBI" id="CHEBI:58048"/>
        <dbReference type="ChEBI" id="CHEBI:58359"/>
        <dbReference type="ChEBI" id="CHEBI:456215"/>
        <dbReference type="EC" id="6.3.5.4"/>
    </reaction>
</comment>
<dbReference type="EMBL" id="NPBS01000786">
    <property type="protein sequence ID" value="PAF11766.1"/>
    <property type="molecule type" value="Genomic_DNA"/>
</dbReference>
<organism evidence="5 6">
    <name type="scientific">Shouchella clausii</name>
    <name type="common">Alkalihalobacillus clausii</name>
    <dbReference type="NCBI Taxonomy" id="79880"/>
    <lineage>
        <taxon>Bacteria</taxon>
        <taxon>Bacillati</taxon>
        <taxon>Bacillota</taxon>
        <taxon>Bacilli</taxon>
        <taxon>Bacillales</taxon>
        <taxon>Bacillaceae</taxon>
        <taxon>Shouchella</taxon>
    </lineage>
</organism>
<dbReference type="GO" id="GO:0004066">
    <property type="term" value="F:asparagine synthase (glutamine-hydrolyzing) activity"/>
    <property type="evidence" value="ECO:0007669"/>
    <property type="project" value="UniProtKB-EC"/>
</dbReference>
<dbReference type="InterPro" id="IPR051786">
    <property type="entry name" value="ASN_synthetase/amidase"/>
</dbReference>
<dbReference type="Proteomes" id="UP000216133">
    <property type="component" value="Unassembled WGS sequence"/>
</dbReference>
<evidence type="ECO:0000256" key="1">
    <source>
        <dbReference type="ARBA" id="ARBA00005187"/>
    </source>
</evidence>
<reference evidence="5 6" key="1">
    <citation type="submission" date="2017-07" db="EMBL/GenBank/DDBJ databases">
        <title>Isolation and whole genome analysis of endospore-forming bacteria from heroin.</title>
        <authorList>
            <person name="Kalinowski J."/>
            <person name="Ahrens B."/>
            <person name="Al-Dilaimi A."/>
            <person name="Winkler A."/>
            <person name="Wibberg D."/>
            <person name="Schleenbecker U."/>
            <person name="Ruckert C."/>
            <person name="Wolfel R."/>
            <person name="Grass G."/>
        </authorList>
    </citation>
    <scope>NUCLEOTIDE SEQUENCE [LARGE SCALE GENOMIC DNA]</scope>
    <source>
        <strain evidence="5 6">7523-2</strain>
    </source>
</reference>
<evidence type="ECO:0000313" key="6">
    <source>
        <dbReference type="Proteomes" id="UP000216133"/>
    </source>
</evidence>
<dbReference type="PANTHER" id="PTHR43284:SF1">
    <property type="entry name" value="ASPARAGINE SYNTHETASE"/>
    <property type="match status" value="1"/>
</dbReference>
<accession>A0A268QW67</accession>
<feature type="non-terminal residue" evidence="5">
    <location>
        <position position="1"/>
    </location>
</feature>
<evidence type="ECO:0000256" key="2">
    <source>
        <dbReference type="ARBA" id="ARBA00012737"/>
    </source>
</evidence>
<gene>
    <name evidence="5" type="ORF">CHH61_25515</name>
</gene>
<comment type="pathway">
    <text evidence="1">Amino-acid biosynthesis; L-asparagine biosynthesis; L-asparagine from L-aspartate (L-Gln route): step 1/1.</text>
</comment>
<name>A0A268QW67_SHOCL</name>
<proteinExistence type="predicted"/>
<dbReference type="GO" id="GO:0005829">
    <property type="term" value="C:cytosol"/>
    <property type="evidence" value="ECO:0007669"/>
    <property type="project" value="TreeGrafter"/>
</dbReference>
<evidence type="ECO:0000256" key="3">
    <source>
        <dbReference type="ARBA" id="ARBA00022888"/>
    </source>
</evidence>
<evidence type="ECO:0000313" key="5">
    <source>
        <dbReference type="EMBL" id="PAF11766.1"/>
    </source>
</evidence>
<sequence length="73" mass="8524">SRTPGVGVFKGIEELRPAHALIYTKDGLKKWRYWNVESKQHEDTLEETAERVRYLFTDAVQRQLVSDVPLCTF</sequence>
<dbReference type="PANTHER" id="PTHR43284">
    <property type="entry name" value="ASPARAGINE SYNTHETASE (GLUTAMINE-HYDROLYZING)"/>
    <property type="match status" value="1"/>
</dbReference>
<protein>
    <recommendedName>
        <fullName evidence="2">asparagine synthase (glutamine-hydrolyzing)</fullName>
        <ecNumber evidence="2">6.3.5.4</ecNumber>
    </recommendedName>
</protein>